<evidence type="ECO:0000313" key="2">
    <source>
        <dbReference type="EMBL" id="KAK6141586.1"/>
    </source>
</evidence>
<sequence length="301" mass="34033">MLDELAALDRNPTWILVPREPDYNVVGCKWVFRVKRNSNGSVSRYKARLVVKGFKQRPDIDFHETFSPVVKTSTICIVLTIAISNGWMINQLDVNNTFLHSFLSEDVFMAQPPGFIDPARPNHVCKLVKSLYGLKQAPRAWFNELKNFILSLGFMNSRSDASLFVYSSKDTIAYILVYVDDLLITGNSNQFVEYIIRALSNNVFVKDLGAISYFLGIEAIHCHNGLFLSQHKYVRDLLDKFDTAGAKEATTPLSTFVSLSYSSSQPLQESKLYRSLIGGLQYLSLTRPDIGNHKKISSEML</sequence>
<dbReference type="InterPro" id="IPR043502">
    <property type="entry name" value="DNA/RNA_pol_sf"/>
</dbReference>
<dbReference type="SUPFAM" id="SSF56672">
    <property type="entry name" value="DNA/RNA polymerases"/>
    <property type="match status" value="1"/>
</dbReference>
<dbReference type="InterPro" id="IPR013103">
    <property type="entry name" value="RVT_2"/>
</dbReference>
<dbReference type="EMBL" id="JABTTQ020000107">
    <property type="protein sequence ID" value="KAK6141586.1"/>
    <property type="molecule type" value="Genomic_DNA"/>
</dbReference>
<reference evidence="2 3" key="1">
    <citation type="journal article" date="2021" name="Comput. Struct. Biotechnol. J.">
        <title>De novo genome assembly of the potent medicinal plant Rehmannia glutinosa using nanopore technology.</title>
        <authorList>
            <person name="Ma L."/>
            <person name="Dong C."/>
            <person name="Song C."/>
            <person name="Wang X."/>
            <person name="Zheng X."/>
            <person name="Niu Y."/>
            <person name="Chen S."/>
            <person name="Feng W."/>
        </authorList>
    </citation>
    <scope>NUCLEOTIDE SEQUENCE [LARGE SCALE GENOMIC DNA]</scope>
    <source>
        <strain evidence="2">DH-2019</strain>
    </source>
</reference>
<proteinExistence type="predicted"/>
<protein>
    <recommendedName>
        <fullName evidence="1">Reverse transcriptase Ty1/copia-type domain-containing protein</fullName>
    </recommendedName>
</protein>
<dbReference type="Pfam" id="PF07727">
    <property type="entry name" value="RVT_2"/>
    <property type="match status" value="1"/>
</dbReference>
<name>A0ABR0W4R6_REHGL</name>
<keyword evidence="3" id="KW-1185">Reference proteome</keyword>
<feature type="domain" description="Reverse transcriptase Ty1/copia-type" evidence="1">
    <location>
        <begin position="12"/>
        <end position="253"/>
    </location>
</feature>
<evidence type="ECO:0000313" key="3">
    <source>
        <dbReference type="Proteomes" id="UP001318860"/>
    </source>
</evidence>
<accession>A0ABR0W4R6</accession>
<comment type="caution">
    <text evidence="2">The sequence shown here is derived from an EMBL/GenBank/DDBJ whole genome shotgun (WGS) entry which is preliminary data.</text>
</comment>
<dbReference type="Proteomes" id="UP001318860">
    <property type="component" value="Unassembled WGS sequence"/>
</dbReference>
<gene>
    <name evidence="2" type="ORF">DH2020_024687</name>
</gene>
<evidence type="ECO:0000259" key="1">
    <source>
        <dbReference type="Pfam" id="PF07727"/>
    </source>
</evidence>
<organism evidence="2 3">
    <name type="scientific">Rehmannia glutinosa</name>
    <name type="common">Chinese foxglove</name>
    <dbReference type="NCBI Taxonomy" id="99300"/>
    <lineage>
        <taxon>Eukaryota</taxon>
        <taxon>Viridiplantae</taxon>
        <taxon>Streptophyta</taxon>
        <taxon>Embryophyta</taxon>
        <taxon>Tracheophyta</taxon>
        <taxon>Spermatophyta</taxon>
        <taxon>Magnoliopsida</taxon>
        <taxon>eudicotyledons</taxon>
        <taxon>Gunneridae</taxon>
        <taxon>Pentapetalae</taxon>
        <taxon>asterids</taxon>
        <taxon>lamiids</taxon>
        <taxon>Lamiales</taxon>
        <taxon>Orobanchaceae</taxon>
        <taxon>Rehmannieae</taxon>
        <taxon>Rehmannia</taxon>
    </lineage>
</organism>